<evidence type="ECO:0000256" key="12">
    <source>
        <dbReference type="ARBA" id="ARBA00023014"/>
    </source>
</evidence>
<dbReference type="GO" id="GO:0008177">
    <property type="term" value="F:succinate dehydrogenase (quinone) activity"/>
    <property type="evidence" value="ECO:0007669"/>
    <property type="project" value="UniProtKB-EC"/>
</dbReference>
<dbReference type="AlphaFoldDB" id="A0AAW9Q379"/>
<evidence type="ECO:0000256" key="1">
    <source>
        <dbReference type="ARBA" id="ARBA00001927"/>
    </source>
</evidence>
<feature type="domain" description="2Fe-2S ferredoxin-type" evidence="15">
    <location>
        <begin position="1"/>
        <end position="93"/>
    </location>
</feature>
<dbReference type="InterPro" id="IPR036010">
    <property type="entry name" value="2Fe-2S_ferredoxin-like_sf"/>
</dbReference>
<evidence type="ECO:0000256" key="6">
    <source>
        <dbReference type="ARBA" id="ARBA00022485"/>
    </source>
</evidence>
<protein>
    <recommendedName>
        <fullName evidence="5">succinate dehydrogenase</fullName>
        <ecNumber evidence="5">1.3.5.1</ecNumber>
    </recommendedName>
</protein>
<evidence type="ECO:0000256" key="13">
    <source>
        <dbReference type="ARBA" id="ARBA00023291"/>
    </source>
</evidence>
<dbReference type="Gene3D" id="1.10.1060.10">
    <property type="entry name" value="Alpha-helical ferredoxin"/>
    <property type="match status" value="1"/>
</dbReference>
<comment type="caution">
    <text evidence="16">The sequence shown here is derived from an EMBL/GenBank/DDBJ whole genome shotgun (WGS) entry which is preliminary data.</text>
</comment>
<comment type="cofactor">
    <cofactor evidence="1">
        <name>[3Fe-4S] cluster</name>
        <dbReference type="ChEBI" id="CHEBI:21137"/>
    </cofactor>
</comment>
<keyword evidence="7" id="KW-0816">Tricarboxylic acid cycle</keyword>
<dbReference type="Gene3D" id="3.10.20.30">
    <property type="match status" value="1"/>
</dbReference>
<evidence type="ECO:0000256" key="9">
    <source>
        <dbReference type="ARBA" id="ARBA00022723"/>
    </source>
</evidence>
<dbReference type="FunFam" id="1.10.1060.10:FF:000003">
    <property type="entry name" value="Succinate dehydrogenase iron-sulfur subunit"/>
    <property type="match status" value="1"/>
</dbReference>
<name>A0AAW9Q379_9CYAN</name>
<comment type="similarity">
    <text evidence="4">Belongs to the succinate dehydrogenase/fumarate reductase iron-sulfur protein family.</text>
</comment>
<dbReference type="GO" id="GO:0046872">
    <property type="term" value="F:metal ion binding"/>
    <property type="evidence" value="ECO:0007669"/>
    <property type="project" value="UniProtKB-KW"/>
</dbReference>
<dbReference type="PROSITE" id="PS00198">
    <property type="entry name" value="4FE4S_FER_1"/>
    <property type="match status" value="1"/>
</dbReference>
<evidence type="ECO:0000256" key="11">
    <source>
        <dbReference type="ARBA" id="ARBA00023004"/>
    </source>
</evidence>
<evidence type="ECO:0000256" key="3">
    <source>
        <dbReference type="ARBA" id="ARBA00005163"/>
    </source>
</evidence>
<dbReference type="NCBIfam" id="NF004616">
    <property type="entry name" value="PRK05950.1"/>
    <property type="match status" value="1"/>
</dbReference>
<comment type="cofactor">
    <cofactor evidence="2">
        <name>[4Fe-4S] cluster</name>
        <dbReference type="ChEBI" id="CHEBI:49883"/>
    </cofactor>
</comment>
<dbReference type="NCBIfam" id="TIGR00384">
    <property type="entry name" value="dhsB"/>
    <property type="match status" value="1"/>
</dbReference>
<proteinExistence type="inferred from homology"/>
<dbReference type="RefSeq" id="WP_330485434.1">
    <property type="nucleotide sequence ID" value="NZ_JAZBJZ010000105.1"/>
</dbReference>
<evidence type="ECO:0000256" key="4">
    <source>
        <dbReference type="ARBA" id="ARBA00009433"/>
    </source>
</evidence>
<dbReference type="PANTHER" id="PTHR11921:SF29">
    <property type="entry name" value="SUCCINATE DEHYDROGENASE [UBIQUINONE] IRON-SULFUR SUBUNIT, MITOCHONDRIAL"/>
    <property type="match status" value="1"/>
</dbReference>
<dbReference type="PANTHER" id="PTHR11921">
    <property type="entry name" value="SUCCINATE DEHYDROGENASE IRON-SULFUR PROTEIN"/>
    <property type="match status" value="1"/>
</dbReference>
<evidence type="ECO:0000256" key="5">
    <source>
        <dbReference type="ARBA" id="ARBA00012792"/>
    </source>
</evidence>
<dbReference type="EMBL" id="JAZBJZ010000105">
    <property type="protein sequence ID" value="MEE3718998.1"/>
    <property type="molecule type" value="Genomic_DNA"/>
</dbReference>
<dbReference type="EC" id="1.3.5.1" evidence="5"/>
<accession>A0AAW9Q379</accession>
<evidence type="ECO:0000259" key="15">
    <source>
        <dbReference type="PROSITE" id="PS51085"/>
    </source>
</evidence>
<dbReference type="Pfam" id="PF13183">
    <property type="entry name" value="Fer4_8"/>
    <property type="match status" value="1"/>
</dbReference>
<keyword evidence="17" id="KW-1185">Reference proteome</keyword>
<dbReference type="SUPFAM" id="SSF54292">
    <property type="entry name" value="2Fe-2S ferredoxin-like"/>
    <property type="match status" value="1"/>
</dbReference>
<dbReference type="InterPro" id="IPR004489">
    <property type="entry name" value="Succ_DH/fum_Rdtase_Fe-S"/>
</dbReference>
<organism evidence="16 17">
    <name type="scientific">Tumidithrix elongata BACA0141</name>
    <dbReference type="NCBI Taxonomy" id="2716417"/>
    <lineage>
        <taxon>Bacteria</taxon>
        <taxon>Bacillati</taxon>
        <taxon>Cyanobacteriota</taxon>
        <taxon>Cyanophyceae</taxon>
        <taxon>Pseudanabaenales</taxon>
        <taxon>Pseudanabaenaceae</taxon>
        <taxon>Tumidithrix</taxon>
        <taxon>Tumidithrix elongata</taxon>
    </lineage>
</organism>
<dbReference type="GO" id="GO:0022904">
    <property type="term" value="P:respiratory electron transport chain"/>
    <property type="evidence" value="ECO:0007669"/>
    <property type="project" value="TreeGrafter"/>
</dbReference>
<evidence type="ECO:0000256" key="14">
    <source>
        <dbReference type="ARBA" id="ARBA00034078"/>
    </source>
</evidence>
<dbReference type="GO" id="GO:0009055">
    <property type="term" value="F:electron transfer activity"/>
    <property type="evidence" value="ECO:0007669"/>
    <property type="project" value="InterPro"/>
</dbReference>
<keyword evidence="10 16" id="KW-0560">Oxidoreductase</keyword>
<comment type="cofactor">
    <cofactor evidence="14">
        <name>[2Fe-2S] cluster</name>
        <dbReference type="ChEBI" id="CHEBI:190135"/>
    </cofactor>
</comment>
<keyword evidence="11" id="KW-0408">Iron</keyword>
<dbReference type="PROSITE" id="PS51085">
    <property type="entry name" value="2FE2S_FER_2"/>
    <property type="match status" value="1"/>
</dbReference>
<dbReference type="InterPro" id="IPR017896">
    <property type="entry name" value="4Fe4S_Fe-S-bd"/>
</dbReference>
<sequence length="343" mass="38848">MKISVKVRRQASRTSVPTYQTYEVQADPHSNTVLDILHKIQWEQDGSLVFRRNCRNVICGSCGMRINGRSGLACQKLVSEFFGEEFLEQTSGGTHPARNREPEFVPELVVEPMQNLPVIKDLVVDMTKFWQNLSKVDPFVSTASRQISKTEFLQTPAERDKLQAAANCILCGSCYSECNAAAVNDRFVGPHALAKAYRVMADNRDDRTTERIAQYNQSNFVWDCTRCYNCNEVCPVEVQPLDRISQIKQAILADANLPESTPQLHRHTMVELVKQDGWIDESKFGIKVVGNNFKDLKGIASLIPVGFRMILKGKMPYPWQFKPSEGIKEIKSLMTAVLDRRSK</sequence>
<dbReference type="InterPro" id="IPR050573">
    <property type="entry name" value="SDH/FRD_Iron-Sulfur"/>
</dbReference>
<dbReference type="InterPro" id="IPR017900">
    <property type="entry name" value="4Fe4S_Fe_S_CS"/>
</dbReference>
<reference evidence="16" key="1">
    <citation type="submission" date="2024-01" db="EMBL/GenBank/DDBJ databases">
        <title>Bank of Algae and Cyanobacteria of the Azores (BACA) strain genomes.</title>
        <authorList>
            <person name="Luz R."/>
            <person name="Cordeiro R."/>
            <person name="Fonseca A."/>
            <person name="Goncalves V."/>
        </authorList>
    </citation>
    <scope>NUCLEOTIDE SEQUENCE</scope>
    <source>
        <strain evidence="16">BACA0141</strain>
    </source>
</reference>
<dbReference type="Pfam" id="PF13085">
    <property type="entry name" value="Fer2_3"/>
    <property type="match status" value="1"/>
</dbReference>
<evidence type="ECO:0000256" key="2">
    <source>
        <dbReference type="ARBA" id="ARBA00001966"/>
    </source>
</evidence>
<dbReference type="GO" id="GO:0051537">
    <property type="term" value="F:2 iron, 2 sulfur cluster binding"/>
    <property type="evidence" value="ECO:0007669"/>
    <property type="project" value="UniProtKB-KW"/>
</dbReference>
<evidence type="ECO:0000256" key="8">
    <source>
        <dbReference type="ARBA" id="ARBA00022714"/>
    </source>
</evidence>
<dbReference type="InterPro" id="IPR012675">
    <property type="entry name" value="Beta-grasp_dom_sf"/>
</dbReference>
<keyword evidence="9" id="KW-0479">Metal-binding</keyword>
<dbReference type="GO" id="GO:0006099">
    <property type="term" value="P:tricarboxylic acid cycle"/>
    <property type="evidence" value="ECO:0007669"/>
    <property type="project" value="UniProtKB-KW"/>
</dbReference>
<dbReference type="InterPro" id="IPR001041">
    <property type="entry name" value="2Fe-2S_ferredoxin-type"/>
</dbReference>
<evidence type="ECO:0000256" key="10">
    <source>
        <dbReference type="ARBA" id="ARBA00023002"/>
    </source>
</evidence>
<evidence type="ECO:0000313" key="16">
    <source>
        <dbReference type="EMBL" id="MEE3718998.1"/>
    </source>
</evidence>
<dbReference type="InterPro" id="IPR009051">
    <property type="entry name" value="Helical_ferredxn"/>
</dbReference>
<dbReference type="GO" id="GO:0051538">
    <property type="term" value="F:3 iron, 4 sulfur cluster binding"/>
    <property type="evidence" value="ECO:0007669"/>
    <property type="project" value="UniProtKB-KW"/>
</dbReference>
<dbReference type="NCBIfam" id="NF009227">
    <property type="entry name" value="PRK12577.1"/>
    <property type="match status" value="1"/>
</dbReference>
<keyword evidence="12" id="KW-0411">Iron-sulfur</keyword>
<comment type="pathway">
    <text evidence="3">Carbohydrate metabolism; tricarboxylic acid cycle.</text>
</comment>
<keyword evidence="6" id="KW-0004">4Fe-4S</keyword>
<dbReference type="GO" id="GO:0051539">
    <property type="term" value="F:4 iron, 4 sulfur cluster binding"/>
    <property type="evidence" value="ECO:0007669"/>
    <property type="project" value="UniProtKB-KW"/>
</dbReference>
<keyword evidence="8" id="KW-0001">2Fe-2S</keyword>
<evidence type="ECO:0000256" key="7">
    <source>
        <dbReference type="ARBA" id="ARBA00022532"/>
    </source>
</evidence>
<dbReference type="Proteomes" id="UP001333818">
    <property type="component" value="Unassembled WGS sequence"/>
</dbReference>
<dbReference type="SUPFAM" id="SSF46548">
    <property type="entry name" value="alpha-helical ferredoxin"/>
    <property type="match status" value="1"/>
</dbReference>
<gene>
    <name evidence="16" type="ORF">V2H45_19830</name>
</gene>
<evidence type="ECO:0000313" key="17">
    <source>
        <dbReference type="Proteomes" id="UP001333818"/>
    </source>
</evidence>
<keyword evidence="13" id="KW-0003">3Fe-4S</keyword>
<dbReference type="InterPro" id="IPR025192">
    <property type="entry name" value="Succ_DH/fum_Rdtase_N"/>
</dbReference>